<dbReference type="Proteomes" id="UP001054846">
    <property type="component" value="Chromosome"/>
</dbReference>
<name>A0ABY3PLY1_9CYAN</name>
<dbReference type="NCBIfam" id="NF040558">
    <property type="entry name" value="CAS_Csx18"/>
    <property type="match status" value="1"/>
</dbReference>
<protein>
    <submittedName>
        <fullName evidence="1">Uncharacterized protein</fullName>
    </submittedName>
</protein>
<evidence type="ECO:0000313" key="2">
    <source>
        <dbReference type="Proteomes" id="UP001054846"/>
    </source>
</evidence>
<gene>
    <name evidence="1" type="ORF">ISF26_23535</name>
</gene>
<keyword evidence="2" id="KW-1185">Reference proteome</keyword>
<sequence length="74" mass="8049">MYSTNRLHFLRNMLVSTATGLVTLVILLIAPLGLAAVITCTLAVTLASFCITAVSDQVLAWLEAGQSRQMIERR</sequence>
<dbReference type="RefSeq" id="WP_256997523.1">
    <property type="nucleotide sequence ID" value="NZ_CP063845.1"/>
</dbReference>
<evidence type="ECO:0000313" key="1">
    <source>
        <dbReference type="EMBL" id="UFP94662.1"/>
    </source>
</evidence>
<accession>A0ABY3PLY1</accession>
<dbReference type="EMBL" id="CP063845">
    <property type="protein sequence ID" value="UFP94662.1"/>
    <property type="molecule type" value="Genomic_DNA"/>
</dbReference>
<reference evidence="1 2" key="1">
    <citation type="journal article" date="2021" name="Genome Biol. Evol.">
        <title>Complete Genome Sequencing of a Novel Gloeobacter Species from a Waterfall Cave in Mexico.</title>
        <authorList>
            <person name="Saw J.H."/>
            <person name="Cardona T."/>
            <person name="Montejano G."/>
        </authorList>
    </citation>
    <scope>NUCLEOTIDE SEQUENCE [LARGE SCALE GENOMIC DNA]</scope>
    <source>
        <strain evidence="1">MG652769</strain>
    </source>
</reference>
<organism evidence="1 2">
    <name type="scientific">Gloeobacter morelensis MG652769</name>
    <dbReference type="NCBI Taxonomy" id="2781736"/>
    <lineage>
        <taxon>Bacteria</taxon>
        <taxon>Bacillati</taxon>
        <taxon>Cyanobacteriota</taxon>
        <taxon>Cyanophyceae</taxon>
        <taxon>Gloeobacterales</taxon>
        <taxon>Gloeobacteraceae</taxon>
        <taxon>Gloeobacter</taxon>
        <taxon>Gloeobacter morelensis</taxon>
    </lineage>
</organism>
<proteinExistence type="predicted"/>